<organism evidence="2 3">
    <name type="scientific">Desulfoluna spongiiphila</name>
    <dbReference type="NCBI Taxonomy" id="419481"/>
    <lineage>
        <taxon>Bacteria</taxon>
        <taxon>Pseudomonadati</taxon>
        <taxon>Thermodesulfobacteriota</taxon>
        <taxon>Desulfobacteria</taxon>
        <taxon>Desulfobacterales</taxon>
        <taxon>Desulfolunaceae</taxon>
        <taxon>Desulfoluna</taxon>
    </lineage>
</organism>
<dbReference type="EMBL" id="FMUX01000004">
    <property type="protein sequence ID" value="SCY10258.1"/>
    <property type="molecule type" value="Genomic_DNA"/>
</dbReference>
<keyword evidence="1" id="KW-0472">Membrane</keyword>
<keyword evidence="1" id="KW-0812">Transmembrane</keyword>
<keyword evidence="3" id="KW-1185">Reference proteome</keyword>
<dbReference type="OrthoDB" id="9838691at2"/>
<feature type="transmembrane region" description="Helical" evidence="1">
    <location>
        <begin position="21"/>
        <end position="43"/>
    </location>
</feature>
<proteinExistence type="predicted"/>
<name>A0A1G5D6U0_9BACT</name>
<dbReference type="STRING" id="419481.SAMN05216233_10413"/>
<evidence type="ECO:0000256" key="1">
    <source>
        <dbReference type="SAM" id="Phobius"/>
    </source>
</evidence>
<dbReference type="Proteomes" id="UP000198870">
    <property type="component" value="Unassembled WGS sequence"/>
</dbReference>
<gene>
    <name evidence="2" type="ORF">SAMN05216233_10413</name>
</gene>
<protein>
    <submittedName>
        <fullName evidence="2">Uncharacterized protein</fullName>
    </submittedName>
</protein>
<keyword evidence="1" id="KW-1133">Transmembrane helix</keyword>
<evidence type="ECO:0000313" key="2">
    <source>
        <dbReference type="EMBL" id="SCY10258.1"/>
    </source>
</evidence>
<sequence length="243" mass="26621">MLKPTHHIALAGAFSAGRTPAFRFCVLAFVFLWFCLGAVPAFAKLKPLAPSEMKEATAQQGFTQFVMDNNTARMFLDIHIETYTTVNAFSAGYYEKNGTTGWDQQWSQVSIGNSTSDDMDIDGLVFMADFDGTTNDLQRVVIGSNRLQGDLTATFNSYSGTYNNALVGGSWEAMDTSRSLVTEPSTPGDPTPSTTFAFNSEGYADKDMGLYFIINMEGPQQGIQVVAGFDEQSLTPGQWWDKP</sequence>
<dbReference type="AlphaFoldDB" id="A0A1G5D6U0"/>
<evidence type="ECO:0000313" key="3">
    <source>
        <dbReference type="Proteomes" id="UP000198870"/>
    </source>
</evidence>
<dbReference type="RefSeq" id="WP_092209679.1">
    <property type="nucleotide sequence ID" value="NZ_FMUX01000004.1"/>
</dbReference>
<reference evidence="2 3" key="1">
    <citation type="submission" date="2016-10" db="EMBL/GenBank/DDBJ databases">
        <authorList>
            <person name="de Groot N.N."/>
        </authorList>
    </citation>
    <scope>NUCLEOTIDE SEQUENCE [LARGE SCALE GENOMIC DNA]</scope>
    <source>
        <strain evidence="2 3">AA1</strain>
    </source>
</reference>
<accession>A0A1G5D6U0</accession>